<dbReference type="AlphaFoldDB" id="A0A7K0IE65"/>
<keyword evidence="2" id="KW-0812">Transmembrane</keyword>
<feature type="compositionally biased region" description="Gly residues" evidence="1">
    <location>
        <begin position="305"/>
        <end position="325"/>
    </location>
</feature>
<protein>
    <submittedName>
        <fullName evidence="3">Uncharacterized protein</fullName>
    </submittedName>
</protein>
<proteinExistence type="predicted"/>
<feature type="transmembrane region" description="Helical" evidence="2">
    <location>
        <begin position="179"/>
        <end position="198"/>
    </location>
</feature>
<feature type="compositionally biased region" description="Low complexity" evidence="1">
    <location>
        <begin position="217"/>
        <end position="231"/>
    </location>
</feature>
<feature type="transmembrane region" description="Helical" evidence="2">
    <location>
        <begin position="43"/>
        <end position="64"/>
    </location>
</feature>
<feature type="region of interest" description="Disordered" evidence="1">
    <location>
        <begin position="79"/>
        <end position="177"/>
    </location>
</feature>
<feature type="region of interest" description="Disordered" evidence="1">
    <location>
        <begin position="208"/>
        <end position="362"/>
    </location>
</feature>
<feature type="compositionally biased region" description="Low complexity" evidence="1">
    <location>
        <begin position="326"/>
        <end position="362"/>
    </location>
</feature>
<feature type="compositionally biased region" description="Polar residues" evidence="1">
    <location>
        <begin position="121"/>
        <end position="136"/>
    </location>
</feature>
<sequence>MARDAGGGKAKRGRLFDDLSVAQVVAGALAAVTSMLLASQIGIYGSVIGVGVGSVVSAVASQLYKKFFTASAEKLRELKPGETGYVPPAKGASDDAGAEGPDPSGWTAARHAAGSAGRTATLPQSEKTARLSPQDSIESREAARRSRTPRADDAGLRDDPTVQRARERREHRKKLQRRVVAVSIASAIVAVALSALVIDLVTTGQGVGAKTQPLIPSSSQAQKSDSSGSGDASDEPADKEESSGSNDSSTTDPSKDTAPNGSSSSSGDNSSSGGDQGLSGGSGSSGSSGSSGPSGDSSGSSGSSDGSGSGSTGDSSGSGGSGQSGSGSHDSASQPNSGGSPSSSTQSSATQSSGSAAVAVTR</sequence>
<dbReference type="Proteomes" id="UP000462865">
    <property type="component" value="Unassembled WGS sequence"/>
</dbReference>
<feature type="compositionally biased region" description="Low complexity" evidence="1">
    <location>
        <begin position="261"/>
        <end position="273"/>
    </location>
</feature>
<feature type="compositionally biased region" description="Polar residues" evidence="1">
    <location>
        <begin position="243"/>
        <end position="260"/>
    </location>
</feature>
<organism evidence="3 4">
    <name type="scientific">Gordonibacter urolithinfaciens</name>
    <dbReference type="NCBI Taxonomy" id="1335613"/>
    <lineage>
        <taxon>Bacteria</taxon>
        <taxon>Bacillati</taxon>
        <taxon>Actinomycetota</taxon>
        <taxon>Coriobacteriia</taxon>
        <taxon>Eggerthellales</taxon>
        <taxon>Eggerthellaceae</taxon>
        <taxon>Gordonibacter</taxon>
    </lineage>
</organism>
<keyword evidence="2" id="KW-0472">Membrane</keyword>
<gene>
    <name evidence="3" type="ORF">GKG38_12495</name>
</gene>
<evidence type="ECO:0000256" key="2">
    <source>
        <dbReference type="SAM" id="Phobius"/>
    </source>
</evidence>
<feature type="compositionally biased region" description="Basic and acidic residues" evidence="1">
    <location>
        <begin position="137"/>
        <end position="168"/>
    </location>
</feature>
<dbReference type="EMBL" id="WKZA01000077">
    <property type="protein sequence ID" value="MSA95855.1"/>
    <property type="molecule type" value="Genomic_DNA"/>
</dbReference>
<evidence type="ECO:0000256" key="1">
    <source>
        <dbReference type="SAM" id="MobiDB-lite"/>
    </source>
</evidence>
<dbReference type="RefSeq" id="WP_154270744.1">
    <property type="nucleotide sequence ID" value="NZ_JAJCNT010000003.1"/>
</dbReference>
<feature type="transmembrane region" description="Helical" evidence="2">
    <location>
        <begin position="19"/>
        <end position="37"/>
    </location>
</feature>
<feature type="compositionally biased region" description="Low complexity" evidence="1">
    <location>
        <begin position="287"/>
        <end position="304"/>
    </location>
</feature>
<name>A0A7K0IE65_9ACTN</name>
<keyword evidence="2" id="KW-1133">Transmembrane helix</keyword>
<feature type="compositionally biased region" description="Gly residues" evidence="1">
    <location>
        <begin position="274"/>
        <end position="286"/>
    </location>
</feature>
<reference evidence="3 4" key="1">
    <citation type="journal article" date="2019" name="Nat. Med.">
        <title>A library of human gut bacterial isolates paired with longitudinal multiomics data enables mechanistic microbiome research.</title>
        <authorList>
            <person name="Poyet M."/>
            <person name="Groussin M."/>
            <person name="Gibbons S.M."/>
            <person name="Avila-Pacheco J."/>
            <person name="Jiang X."/>
            <person name="Kearney S.M."/>
            <person name="Perrotta A.R."/>
            <person name="Berdy B."/>
            <person name="Zhao S."/>
            <person name="Lieberman T.D."/>
            <person name="Swanson P.K."/>
            <person name="Smith M."/>
            <person name="Roesemann S."/>
            <person name="Alexander J.E."/>
            <person name="Rich S.A."/>
            <person name="Livny J."/>
            <person name="Vlamakis H."/>
            <person name="Clish C."/>
            <person name="Bullock K."/>
            <person name="Deik A."/>
            <person name="Scott J."/>
            <person name="Pierce K.A."/>
            <person name="Xavier R.J."/>
            <person name="Alm E.J."/>
        </authorList>
    </citation>
    <scope>NUCLEOTIDE SEQUENCE [LARGE SCALE GENOMIC DNA]</scope>
    <source>
        <strain evidence="3 4">BIOML-A1</strain>
    </source>
</reference>
<evidence type="ECO:0000313" key="3">
    <source>
        <dbReference type="EMBL" id="MSA95855.1"/>
    </source>
</evidence>
<accession>A0A7K0IE65</accession>
<evidence type="ECO:0000313" key="4">
    <source>
        <dbReference type="Proteomes" id="UP000462865"/>
    </source>
</evidence>
<comment type="caution">
    <text evidence="3">The sequence shown here is derived from an EMBL/GenBank/DDBJ whole genome shotgun (WGS) entry which is preliminary data.</text>
</comment>